<gene>
    <name evidence="1" type="ORF">PYW08_014129</name>
</gene>
<accession>A0ACC2R6I5</accession>
<evidence type="ECO:0000313" key="1">
    <source>
        <dbReference type="EMBL" id="KAJ8734879.1"/>
    </source>
</evidence>
<keyword evidence="2" id="KW-1185">Reference proteome</keyword>
<sequence length="265" mass="29388">MRELFIVMLFNSVNVIFAQFDIINEDLGDIHLYAEVGNLPLRYIPMSDDDQKASDKAAEIIDFIQIVPNIDPLILPMVQTVNIDVPFLFLSGKVNFENFFLAGVKQLQLNGLELRLINLRGDLNITIPELFVEADFSMRATLSFWPIIVDCHISVNLYEVDVAVVGGGHKEQSSAGEVLQLESAAVKVDIKDVMFNVTNLVLGETLGDDVEGYTPTKLSSRISESNTADSEILNGLLSKALDIANKELSNVPIEAFMDYLLSDTF</sequence>
<organism evidence="1 2">
    <name type="scientific">Mythimna loreyi</name>
    <dbReference type="NCBI Taxonomy" id="667449"/>
    <lineage>
        <taxon>Eukaryota</taxon>
        <taxon>Metazoa</taxon>
        <taxon>Ecdysozoa</taxon>
        <taxon>Arthropoda</taxon>
        <taxon>Hexapoda</taxon>
        <taxon>Insecta</taxon>
        <taxon>Pterygota</taxon>
        <taxon>Neoptera</taxon>
        <taxon>Endopterygota</taxon>
        <taxon>Lepidoptera</taxon>
        <taxon>Glossata</taxon>
        <taxon>Ditrysia</taxon>
        <taxon>Noctuoidea</taxon>
        <taxon>Noctuidae</taxon>
        <taxon>Noctuinae</taxon>
        <taxon>Hadenini</taxon>
        <taxon>Mythimna</taxon>
    </lineage>
</organism>
<name>A0ACC2R6I5_9NEOP</name>
<proteinExistence type="predicted"/>
<dbReference type="EMBL" id="CM056781">
    <property type="protein sequence ID" value="KAJ8734879.1"/>
    <property type="molecule type" value="Genomic_DNA"/>
</dbReference>
<protein>
    <submittedName>
        <fullName evidence="1">Uncharacterized protein</fullName>
    </submittedName>
</protein>
<evidence type="ECO:0000313" key="2">
    <source>
        <dbReference type="Proteomes" id="UP001231649"/>
    </source>
</evidence>
<dbReference type="Proteomes" id="UP001231649">
    <property type="component" value="Chromosome 5"/>
</dbReference>
<comment type="caution">
    <text evidence="1">The sequence shown here is derived from an EMBL/GenBank/DDBJ whole genome shotgun (WGS) entry which is preliminary data.</text>
</comment>
<reference evidence="1" key="1">
    <citation type="submission" date="2023-03" db="EMBL/GenBank/DDBJ databases">
        <title>Chromosome-level genomes of two armyworms, Mythimna separata and Mythimna loreyi, provide insights into the biosynthesis and reception of sex pheromones.</title>
        <authorList>
            <person name="Zhao H."/>
        </authorList>
    </citation>
    <scope>NUCLEOTIDE SEQUENCE</scope>
    <source>
        <strain evidence="1">BeijingLab</strain>
    </source>
</reference>